<dbReference type="GO" id="GO:0005801">
    <property type="term" value="C:cis-Golgi network"/>
    <property type="evidence" value="ECO:0007669"/>
    <property type="project" value="TreeGrafter"/>
</dbReference>
<evidence type="ECO:0000313" key="3">
    <source>
        <dbReference type="Proteomes" id="UP000772434"/>
    </source>
</evidence>
<dbReference type="OrthoDB" id="423313at2759"/>
<dbReference type="Proteomes" id="UP000772434">
    <property type="component" value="Unassembled WGS sequence"/>
</dbReference>
<comment type="caution">
    <text evidence="2">The sequence shown here is derived from an EMBL/GenBank/DDBJ whole genome shotgun (WGS) entry which is preliminary data.</text>
</comment>
<sequence>MAQLTGSPPIRRSRLVIIILALACFCLYTFSDSLFSDFDTENRVLTFVGGHSWFGSSALKKSSVDEIYGLISLVTRDSDKSQRVLTEESIDLTHKLDLDVYASHDGIEWGTEMLRLNREYPVVVFSKTYCPYSRKAKQLLETYQLSPPPKIIEVDLRDDSASLKTILTRLTRRSTFPNILVKGESIGGSDDLQALHSANALKAKFEDAGVKVRSE</sequence>
<dbReference type="GO" id="GO:0015038">
    <property type="term" value="F:glutathione disulfide oxidoreductase activity"/>
    <property type="evidence" value="ECO:0007669"/>
    <property type="project" value="TreeGrafter"/>
</dbReference>
<dbReference type="CDD" id="cd03419">
    <property type="entry name" value="GRX_GRXh_1_2_like"/>
    <property type="match status" value="1"/>
</dbReference>
<proteinExistence type="predicted"/>
<dbReference type="AlphaFoldDB" id="A0A9P5Q2F2"/>
<dbReference type="Pfam" id="PF00462">
    <property type="entry name" value="Glutaredoxin"/>
    <property type="match status" value="1"/>
</dbReference>
<reference evidence="2" key="1">
    <citation type="submission" date="2020-11" db="EMBL/GenBank/DDBJ databases">
        <authorList>
            <consortium name="DOE Joint Genome Institute"/>
            <person name="Ahrendt S."/>
            <person name="Riley R."/>
            <person name="Andreopoulos W."/>
            <person name="Labutti K."/>
            <person name="Pangilinan J."/>
            <person name="Ruiz-Duenas F.J."/>
            <person name="Barrasa J.M."/>
            <person name="Sanchez-Garcia M."/>
            <person name="Camarero S."/>
            <person name="Miyauchi S."/>
            <person name="Serrano A."/>
            <person name="Linde D."/>
            <person name="Babiker R."/>
            <person name="Drula E."/>
            <person name="Ayuso-Fernandez I."/>
            <person name="Pacheco R."/>
            <person name="Padilla G."/>
            <person name="Ferreira P."/>
            <person name="Barriuso J."/>
            <person name="Kellner H."/>
            <person name="Castanera R."/>
            <person name="Alfaro M."/>
            <person name="Ramirez L."/>
            <person name="Pisabarro A.G."/>
            <person name="Kuo A."/>
            <person name="Tritt A."/>
            <person name="Lipzen A."/>
            <person name="He G."/>
            <person name="Yan M."/>
            <person name="Ng V."/>
            <person name="Cullen D."/>
            <person name="Martin F."/>
            <person name="Rosso M.-N."/>
            <person name="Henrissat B."/>
            <person name="Hibbett D."/>
            <person name="Martinez A.T."/>
            <person name="Grigoriev I.V."/>
        </authorList>
    </citation>
    <scope>NUCLEOTIDE SEQUENCE</scope>
    <source>
        <strain evidence="2">AH 40177</strain>
    </source>
</reference>
<accession>A0A9P5Q2F2</accession>
<dbReference type="SUPFAM" id="SSF52833">
    <property type="entry name" value="Thioredoxin-like"/>
    <property type="match status" value="1"/>
</dbReference>
<evidence type="ECO:0000313" key="2">
    <source>
        <dbReference type="EMBL" id="KAF9073483.1"/>
    </source>
</evidence>
<organism evidence="2 3">
    <name type="scientific">Rhodocollybia butyracea</name>
    <dbReference type="NCBI Taxonomy" id="206335"/>
    <lineage>
        <taxon>Eukaryota</taxon>
        <taxon>Fungi</taxon>
        <taxon>Dikarya</taxon>
        <taxon>Basidiomycota</taxon>
        <taxon>Agaricomycotina</taxon>
        <taxon>Agaricomycetes</taxon>
        <taxon>Agaricomycetidae</taxon>
        <taxon>Agaricales</taxon>
        <taxon>Marasmiineae</taxon>
        <taxon>Omphalotaceae</taxon>
        <taxon>Rhodocollybia</taxon>
    </lineage>
</organism>
<dbReference type="GO" id="GO:0000324">
    <property type="term" value="C:fungal-type vacuole"/>
    <property type="evidence" value="ECO:0007669"/>
    <property type="project" value="TreeGrafter"/>
</dbReference>
<dbReference type="EMBL" id="JADNRY010000017">
    <property type="protein sequence ID" value="KAF9073483.1"/>
    <property type="molecule type" value="Genomic_DNA"/>
</dbReference>
<dbReference type="GO" id="GO:0034599">
    <property type="term" value="P:cellular response to oxidative stress"/>
    <property type="evidence" value="ECO:0007669"/>
    <property type="project" value="TreeGrafter"/>
</dbReference>
<dbReference type="Gene3D" id="3.40.30.10">
    <property type="entry name" value="Glutaredoxin"/>
    <property type="match status" value="1"/>
</dbReference>
<name>A0A9P5Q2F2_9AGAR</name>
<dbReference type="PRINTS" id="PR00160">
    <property type="entry name" value="GLUTAREDOXIN"/>
</dbReference>
<protein>
    <submittedName>
        <fullName evidence="2">Thioredoxin-like protein</fullName>
    </submittedName>
</protein>
<dbReference type="InterPro" id="IPR036249">
    <property type="entry name" value="Thioredoxin-like_sf"/>
</dbReference>
<keyword evidence="3" id="KW-1185">Reference proteome</keyword>
<dbReference type="PANTHER" id="PTHR45694">
    <property type="entry name" value="GLUTAREDOXIN 2"/>
    <property type="match status" value="1"/>
</dbReference>
<dbReference type="GO" id="GO:0005796">
    <property type="term" value="C:Golgi lumen"/>
    <property type="evidence" value="ECO:0007669"/>
    <property type="project" value="TreeGrafter"/>
</dbReference>
<dbReference type="PROSITE" id="PS51354">
    <property type="entry name" value="GLUTAREDOXIN_2"/>
    <property type="match status" value="1"/>
</dbReference>
<dbReference type="PANTHER" id="PTHR45694:SF5">
    <property type="entry name" value="GLUTAREDOXIN 2"/>
    <property type="match status" value="1"/>
</dbReference>
<evidence type="ECO:0000259" key="1">
    <source>
        <dbReference type="Pfam" id="PF00462"/>
    </source>
</evidence>
<feature type="domain" description="Glutaredoxin" evidence="1">
    <location>
        <begin position="122"/>
        <end position="186"/>
    </location>
</feature>
<gene>
    <name evidence="2" type="ORF">BDP27DRAFT_1288877</name>
</gene>
<dbReference type="InterPro" id="IPR014025">
    <property type="entry name" value="Glutaredoxin_subgr"/>
</dbReference>
<dbReference type="InterPro" id="IPR002109">
    <property type="entry name" value="Glutaredoxin"/>
</dbReference>